<feature type="compositionally biased region" description="Basic and acidic residues" evidence="1">
    <location>
        <begin position="1"/>
        <end position="10"/>
    </location>
</feature>
<dbReference type="AlphaFoldDB" id="F8FFQ2"/>
<dbReference type="RefSeq" id="WP_013917835.1">
    <property type="nucleotide sequence ID" value="NC_015690.1"/>
</dbReference>
<organism evidence="2 3">
    <name type="scientific">Paenibacillus mucilaginosus (strain KNP414)</name>
    <dbReference type="NCBI Taxonomy" id="1036673"/>
    <lineage>
        <taxon>Bacteria</taxon>
        <taxon>Bacillati</taxon>
        <taxon>Bacillota</taxon>
        <taxon>Bacilli</taxon>
        <taxon>Bacillales</taxon>
        <taxon>Paenibacillaceae</taxon>
        <taxon>Paenibacillus</taxon>
    </lineage>
</organism>
<reference evidence="3" key="1">
    <citation type="submission" date="2011-06" db="EMBL/GenBank/DDBJ databases">
        <title>Complete genome sequence of Paenibacillus mucilaginosus KNP414.</title>
        <authorList>
            <person name="Wang J."/>
            <person name="Hu S."/>
            <person name="Hu X."/>
            <person name="Zhang B."/>
            <person name="Dong D."/>
            <person name="Zhang S."/>
            <person name="Zhao K."/>
            <person name="Wu D."/>
        </authorList>
    </citation>
    <scope>NUCLEOTIDE SEQUENCE [LARGE SCALE GENOMIC DNA]</scope>
    <source>
        <strain evidence="3">KNP414</strain>
    </source>
</reference>
<gene>
    <name evidence="2" type="ordered locus">KNP414_04147</name>
</gene>
<sequence length="49" mass="5577">MSRGNQERSRSQLPIAKNEDVEFSSELADANDLEAQERADLADARQERE</sequence>
<evidence type="ECO:0000313" key="2">
    <source>
        <dbReference type="EMBL" id="AEI42679.1"/>
    </source>
</evidence>
<feature type="compositionally biased region" description="Basic and acidic residues" evidence="1">
    <location>
        <begin position="35"/>
        <end position="49"/>
    </location>
</feature>
<evidence type="ECO:0000313" key="3">
    <source>
        <dbReference type="Proteomes" id="UP000006620"/>
    </source>
</evidence>
<dbReference type="KEGG" id="pms:KNP414_04147"/>
<proteinExistence type="predicted"/>
<dbReference type="Pfam" id="PF14151">
    <property type="entry name" value="YfhD"/>
    <property type="match status" value="1"/>
</dbReference>
<dbReference type="Proteomes" id="UP000006620">
    <property type="component" value="Chromosome"/>
</dbReference>
<dbReference type="InterPro" id="IPR025435">
    <property type="entry name" value="YfhD-like"/>
</dbReference>
<evidence type="ECO:0000256" key="1">
    <source>
        <dbReference type="SAM" id="MobiDB-lite"/>
    </source>
</evidence>
<feature type="region of interest" description="Disordered" evidence="1">
    <location>
        <begin position="1"/>
        <end position="49"/>
    </location>
</feature>
<dbReference type="PATRIC" id="fig|1036673.3.peg.3823"/>
<accession>F8FFQ2</accession>
<protein>
    <recommendedName>
        <fullName evidence="4">YfhD</fullName>
    </recommendedName>
</protein>
<dbReference type="EMBL" id="CP002869">
    <property type="protein sequence ID" value="AEI42679.1"/>
    <property type="molecule type" value="Genomic_DNA"/>
</dbReference>
<evidence type="ECO:0008006" key="4">
    <source>
        <dbReference type="Google" id="ProtNLM"/>
    </source>
</evidence>
<name>F8FFQ2_PAEMK</name>
<reference evidence="2 3" key="2">
    <citation type="journal article" date="2013" name="Genome Announc.">
        <title>Genome Sequence of Growth-Improving Paenibacillus mucilaginosus Strain KNP414.</title>
        <authorList>
            <person name="Lu J.J."/>
            <person name="Wang J.F."/>
            <person name="Hu X.F."/>
        </authorList>
    </citation>
    <scope>NUCLEOTIDE SEQUENCE [LARGE SCALE GENOMIC DNA]</scope>
    <source>
        <strain evidence="2 3">KNP414</strain>
    </source>
</reference>
<dbReference type="HOGENOM" id="CLU_215764_0_0_9"/>